<dbReference type="Proteomes" id="UP001151760">
    <property type="component" value="Unassembled WGS sequence"/>
</dbReference>
<evidence type="ECO:0000313" key="2">
    <source>
        <dbReference type="EMBL" id="GJT25941.1"/>
    </source>
</evidence>
<accession>A0ABQ5CFU9</accession>
<evidence type="ECO:0000256" key="1">
    <source>
        <dbReference type="SAM" id="SignalP"/>
    </source>
</evidence>
<evidence type="ECO:0000313" key="3">
    <source>
        <dbReference type="Proteomes" id="UP001151760"/>
    </source>
</evidence>
<feature type="signal peptide" evidence="1">
    <location>
        <begin position="1"/>
        <end position="18"/>
    </location>
</feature>
<reference evidence="2" key="2">
    <citation type="submission" date="2022-01" db="EMBL/GenBank/DDBJ databases">
        <authorList>
            <person name="Yamashiro T."/>
            <person name="Shiraishi A."/>
            <person name="Satake H."/>
            <person name="Nakayama K."/>
        </authorList>
    </citation>
    <scope>NUCLEOTIDE SEQUENCE</scope>
</reference>
<gene>
    <name evidence="2" type="ORF">Tco_0895878</name>
</gene>
<reference evidence="2" key="1">
    <citation type="journal article" date="2022" name="Int. J. Mol. Sci.">
        <title>Draft Genome of Tanacetum Coccineum: Genomic Comparison of Closely Related Tanacetum-Family Plants.</title>
        <authorList>
            <person name="Yamashiro T."/>
            <person name="Shiraishi A."/>
            <person name="Nakayama K."/>
            <person name="Satake H."/>
        </authorList>
    </citation>
    <scope>NUCLEOTIDE SEQUENCE</scope>
</reference>
<feature type="chain" id="PRO_5047519053" description="Secreted protein" evidence="1">
    <location>
        <begin position="19"/>
        <end position="125"/>
    </location>
</feature>
<keyword evidence="3" id="KW-1185">Reference proteome</keyword>
<evidence type="ECO:0008006" key="4">
    <source>
        <dbReference type="Google" id="ProtNLM"/>
    </source>
</evidence>
<comment type="caution">
    <text evidence="2">The sequence shown here is derived from an EMBL/GenBank/DDBJ whole genome shotgun (WGS) entry which is preliminary data.</text>
</comment>
<sequence>MSTISRVISLLHFQTSLALILPSLTGQSWRSLTLLSDDLNQSLIQSGSSFMGLALGSGSTPELMCFLRVYDTGMLTPDVTMRYGPFYGCVSFRNELLVLSYTAFPFPTTSCSLGVASDTGSLIVT</sequence>
<organism evidence="2 3">
    <name type="scientific">Tanacetum coccineum</name>
    <dbReference type="NCBI Taxonomy" id="301880"/>
    <lineage>
        <taxon>Eukaryota</taxon>
        <taxon>Viridiplantae</taxon>
        <taxon>Streptophyta</taxon>
        <taxon>Embryophyta</taxon>
        <taxon>Tracheophyta</taxon>
        <taxon>Spermatophyta</taxon>
        <taxon>Magnoliopsida</taxon>
        <taxon>eudicotyledons</taxon>
        <taxon>Gunneridae</taxon>
        <taxon>Pentapetalae</taxon>
        <taxon>asterids</taxon>
        <taxon>campanulids</taxon>
        <taxon>Asterales</taxon>
        <taxon>Asteraceae</taxon>
        <taxon>Asteroideae</taxon>
        <taxon>Anthemideae</taxon>
        <taxon>Anthemidinae</taxon>
        <taxon>Tanacetum</taxon>
    </lineage>
</organism>
<keyword evidence="1" id="KW-0732">Signal</keyword>
<dbReference type="EMBL" id="BQNB010014252">
    <property type="protein sequence ID" value="GJT25941.1"/>
    <property type="molecule type" value="Genomic_DNA"/>
</dbReference>
<name>A0ABQ5CFU9_9ASTR</name>
<proteinExistence type="predicted"/>
<protein>
    <recommendedName>
        <fullName evidence="4">Secreted protein</fullName>
    </recommendedName>
</protein>